<name>A0A0G0QWA5_9BACT</name>
<evidence type="ECO:0000256" key="2">
    <source>
        <dbReference type="ARBA" id="ARBA00019110"/>
    </source>
</evidence>
<comment type="caution">
    <text evidence="11">The sequence shown here is derived from an EMBL/GenBank/DDBJ whole genome shotgun (WGS) entry which is preliminary data.</text>
</comment>
<proteinExistence type="predicted"/>
<dbReference type="InterPro" id="IPR036621">
    <property type="entry name" value="Anticodon-bd_dom_sf"/>
</dbReference>
<evidence type="ECO:0000256" key="4">
    <source>
        <dbReference type="ARBA" id="ARBA00022741"/>
    </source>
</evidence>
<evidence type="ECO:0000256" key="9">
    <source>
        <dbReference type="ARBA" id="ARBA00047671"/>
    </source>
</evidence>
<evidence type="ECO:0000313" key="11">
    <source>
        <dbReference type="EMBL" id="KKR14605.1"/>
    </source>
</evidence>
<evidence type="ECO:0000256" key="1">
    <source>
        <dbReference type="ARBA" id="ARBA00012831"/>
    </source>
</evidence>
<dbReference type="Proteomes" id="UP000034048">
    <property type="component" value="Unassembled WGS sequence"/>
</dbReference>
<accession>A0A0G0QWA5</accession>
<organism evidence="11 12">
    <name type="scientific">Candidatus Falkowbacteria bacterium GW2011_GWA2_39_24</name>
    <dbReference type="NCBI Taxonomy" id="1618634"/>
    <lineage>
        <taxon>Bacteria</taxon>
        <taxon>Candidatus Falkowiibacteriota</taxon>
    </lineage>
</organism>
<dbReference type="InterPro" id="IPR050062">
    <property type="entry name" value="Pro-tRNA_synthetase"/>
</dbReference>
<evidence type="ECO:0000313" key="12">
    <source>
        <dbReference type="Proteomes" id="UP000034048"/>
    </source>
</evidence>
<dbReference type="SUPFAM" id="SSF55681">
    <property type="entry name" value="Class II aaRS and biotin synthetases"/>
    <property type="match status" value="1"/>
</dbReference>
<dbReference type="GO" id="GO:0005524">
    <property type="term" value="F:ATP binding"/>
    <property type="evidence" value="ECO:0007669"/>
    <property type="project" value="UniProtKB-KW"/>
</dbReference>
<dbReference type="InterPro" id="IPR006195">
    <property type="entry name" value="aa-tRNA-synth_II"/>
</dbReference>
<protein>
    <recommendedName>
        <fullName evidence="2">Proline--tRNA ligase</fullName>
        <ecNumber evidence="1">6.1.1.15</ecNumber>
    </recommendedName>
    <alternativeName>
        <fullName evidence="8">Prolyl-tRNA synthetase</fullName>
    </alternativeName>
</protein>
<keyword evidence="3 11" id="KW-0436">Ligase</keyword>
<evidence type="ECO:0000256" key="5">
    <source>
        <dbReference type="ARBA" id="ARBA00022840"/>
    </source>
</evidence>
<dbReference type="PATRIC" id="fig|1618634.3.peg.301"/>
<feature type="domain" description="Aminoacyl-transfer RNA synthetases class-II family profile" evidence="10">
    <location>
        <begin position="38"/>
        <end position="315"/>
    </location>
</feature>
<evidence type="ECO:0000259" key="10">
    <source>
        <dbReference type="PROSITE" id="PS50862"/>
    </source>
</evidence>
<dbReference type="EMBL" id="LBWS01000023">
    <property type="protein sequence ID" value="KKR14605.1"/>
    <property type="molecule type" value="Genomic_DNA"/>
</dbReference>
<dbReference type="GO" id="GO:0004827">
    <property type="term" value="F:proline-tRNA ligase activity"/>
    <property type="evidence" value="ECO:0007669"/>
    <property type="project" value="UniProtKB-EC"/>
</dbReference>
<sequence length="356" mass="40352">MKQSRLFTRTLKELPKDETSFNAQTLIRAGFVDKLGAGIYTFLPLGLRVHNKICNIIRAEMDAIGGQEILMPALIPKKNWLTTERWDNFDALFKLIGGNQKEYGLGATHEEVVTPLLQKYILSYQDLSVAVYQIQTKFRNEPRAKAGLLRGREFSMKDLYSFHPDEEALKQYYKIVQKAYFKIFERCGLIDYTYLTYAAGGAFSKYSHEFQAICPGGEDTIHICDKCKIAINQEIIDQHHTCPSCDNSKLRTAKSVEIGNIFKLGTRFAKPFEVKYTDETGQEKDVVMGCYGIGPSRLMGAIVEILHDDKGIVWPQAIAPFSIHLLSFKQDDKATTLYQTLTTAGLEVFYDDRGGH</sequence>
<dbReference type="Gene3D" id="3.30.930.10">
    <property type="entry name" value="Bira Bifunctional Protein, Domain 2"/>
    <property type="match status" value="1"/>
</dbReference>
<dbReference type="PROSITE" id="PS50862">
    <property type="entry name" value="AA_TRNA_LIGASE_II"/>
    <property type="match status" value="1"/>
</dbReference>
<dbReference type="Gene3D" id="3.40.50.800">
    <property type="entry name" value="Anticodon-binding domain"/>
    <property type="match status" value="1"/>
</dbReference>
<evidence type="ECO:0000256" key="7">
    <source>
        <dbReference type="ARBA" id="ARBA00023146"/>
    </source>
</evidence>
<keyword evidence="7" id="KW-0030">Aminoacyl-tRNA synthetase</keyword>
<keyword evidence="5" id="KW-0067">ATP-binding</keyword>
<dbReference type="PANTHER" id="PTHR42753:SF2">
    <property type="entry name" value="PROLINE--TRNA LIGASE"/>
    <property type="match status" value="1"/>
</dbReference>
<dbReference type="GO" id="GO:0005829">
    <property type="term" value="C:cytosol"/>
    <property type="evidence" value="ECO:0007669"/>
    <property type="project" value="TreeGrafter"/>
</dbReference>
<dbReference type="InterPro" id="IPR002316">
    <property type="entry name" value="Pro-tRNA-ligase_IIa"/>
</dbReference>
<dbReference type="PANTHER" id="PTHR42753">
    <property type="entry name" value="MITOCHONDRIAL RIBOSOME PROTEIN L39/PROLYL-TRNA LIGASE FAMILY MEMBER"/>
    <property type="match status" value="1"/>
</dbReference>
<keyword evidence="4" id="KW-0547">Nucleotide-binding</keyword>
<evidence type="ECO:0000256" key="6">
    <source>
        <dbReference type="ARBA" id="ARBA00022917"/>
    </source>
</evidence>
<comment type="catalytic activity">
    <reaction evidence="9">
        <text>tRNA(Pro) + L-proline + ATP = L-prolyl-tRNA(Pro) + AMP + diphosphate</text>
        <dbReference type="Rhea" id="RHEA:14305"/>
        <dbReference type="Rhea" id="RHEA-COMP:9700"/>
        <dbReference type="Rhea" id="RHEA-COMP:9702"/>
        <dbReference type="ChEBI" id="CHEBI:30616"/>
        <dbReference type="ChEBI" id="CHEBI:33019"/>
        <dbReference type="ChEBI" id="CHEBI:60039"/>
        <dbReference type="ChEBI" id="CHEBI:78442"/>
        <dbReference type="ChEBI" id="CHEBI:78532"/>
        <dbReference type="ChEBI" id="CHEBI:456215"/>
        <dbReference type="EC" id="6.1.1.15"/>
    </reaction>
</comment>
<dbReference type="PRINTS" id="PR01046">
    <property type="entry name" value="TRNASYNTHPRO"/>
</dbReference>
<evidence type="ECO:0000256" key="8">
    <source>
        <dbReference type="ARBA" id="ARBA00029731"/>
    </source>
</evidence>
<dbReference type="InterPro" id="IPR045864">
    <property type="entry name" value="aa-tRNA-synth_II/BPL/LPL"/>
</dbReference>
<dbReference type="AlphaFoldDB" id="A0A0G0QWA5"/>
<reference evidence="11 12" key="1">
    <citation type="journal article" date="2015" name="Nature">
        <title>rRNA introns, odd ribosomes, and small enigmatic genomes across a large radiation of phyla.</title>
        <authorList>
            <person name="Brown C.T."/>
            <person name="Hug L.A."/>
            <person name="Thomas B.C."/>
            <person name="Sharon I."/>
            <person name="Castelle C.J."/>
            <person name="Singh A."/>
            <person name="Wilkins M.J."/>
            <person name="Williams K.H."/>
            <person name="Banfield J.F."/>
        </authorList>
    </citation>
    <scope>NUCLEOTIDE SEQUENCE [LARGE SCALE GENOMIC DNA]</scope>
</reference>
<keyword evidence="6" id="KW-0648">Protein biosynthesis</keyword>
<dbReference type="SUPFAM" id="SSF52954">
    <property type="entry name" value="Class II aaRS ABD-related"/>
    <property type="match status" value="1"/>
</dbReference>
<dbReference type="EC" id="6.1.1.15" evidence="1"/>
<dbReference type="GO" id="GO:0006433">
    <property type="term" value="P:prolyl-tRNA aminoacylation"/>
    <property type="evidence" value="ECO:0007669"/>
    <property type="project" value="InterPro"/>
</dbReference>
<evidence type="ECO:0000256" key="3">
    <source>
        <dbReference type="ARBA" id="ARBA00022598"/>
    </source>
</evidence>
<gene>
    <name evidence="11" type="ORF">UT42_C0023G0007</name>
</gene>
<dbReference type="Pfam" id="PF00587">
    <property type="entry name" value="tRNA-synt_2b"/>
    <property type="match status" value="1"/>
</dbReference>
<dbReference type="InterPro" id="IPR002314">
    <property type="entry name" value="aa-tRNA-synt_IIb"/>
</dbReference>